<organism evidence="1 2">
    <name type="scientific">Natronospira elongata</name>
    <dbReference type="NCBI Taxonomy" id="3110268"/>
    <lineage>
        <taxon>Bacteria</taxon>
        <taxon>Pseudomonadati</taxon>
        <taxon>Pseudomonadota</taxon>
        <taxon>Gammaproteobacteria</taxon>
        <taxon>Natronospirales</taxon>
        <taxon>Natronospiraceae</taxon>
        <taxon>Natronospira</taxon>
    </lineage>
</organism>
<dbReference type="InterPro" id="IPR046618">
    <property type="entry name" value="DUF6731"/>
</dbReference>
<dbReference type="Pfam" id="PF20505">
    <property type="entry name" value="DUF6731"/>
    <property type="match status" value="1"/>
</dbReference>
<evidence type="ECO:0000313" key="1">
    <source>
        <dbReference type="EMBL" id="MEA5446475.1"/>
    </source>
</evidence>
<dbReference type="Proteomes" id="UP001302316">
    <property type="component" value="Unassembled WGS sequence"/>
</dbReference>
<sequence>MNRRTAPPEELLRRVDGWDLADRVILCHQTEVRLEEFIERDGLLLMDFAKYRWTRGPGRGSHDRPTRPIRMDDDETFVEQTAALYDPRSQHYIVEYNHHGVRSARIGEYLSNVDDVPDNNYKLEPRFDPDAEQRLQNKPIRRKLQFRINTDLVPGRARNSAVGRSIGNFDNFGGRVLEVTVGMGHAARDAGLNDNMIQRTIDWLRSIRAEDDEAVSKIRVSAKDPDDVVEVIDLIEPKLSQEFGDLEMDEGRRYPTEERWNALLRAHRGWRRHM</sequence>
<accession>A0AAP6MLX2</accession>
<dbReference type="AlphaFoldDB" id="A0AAP6MLX2"/>
<dbReference type="RefSeq" id="WP_346052726.1">
    <property type="nucleotide sequence ID" value="NZ_JAYGII010000034.1"/>
</dbReference>
<keyword evidence="2" id="KW-1185">Reference proteome</keyword>
<proteinExistence type="predicted"/>
<comment type="caution">
    <text evidence="1">The sequence shown here is derived from an EMBL/GenBank/DDBJ whole genome shotgun (WGS) entry which is preliminary data.</text>
</comment>
<name>A0AAP6MLX2_9GAMM</name>
<reference evidence="1 2" key="1">
    <citation type="submission" date="2023-12" db="EMBL/GenBank/DDBJ databases">
        <title>Whole-genome sequencing of halo(alkali)philic microorganisms from hypersaline lakes.</title>
        <authorList>
            <person name="Sorokin D.Y."/>
            <person name="Merkel A.Y."/>
            <person name="Messina E."/>
            <person name="Yakimov M."/>
        </authorList>
    </citation>
    <scope>NUCLEOTIDE SEQUENCE [LARGE SCALE GENOMIC DNA]</scope>
    <source>
        <strain evidence="1 2">AB-CW1</strain>
    </source>
</reference>
<gene>
    <name evidence="1" type="ORF">VCB98_11655</name>
</gene>
<dbReference type="EMBL" id="JAYGII010000034">
    <property type="protein sequence ID" value="MEA5446475.1"/>
    <property type="molecule type" value="Genomic_DNA"/>
</dbReference>
<evidence type="ECO:0000313" key="2">
    <source>
        <dbReference type="Proteomes" id="UP001302316"/>
    </source>
</evidence>
<protein>
    <submittedName>
        <fullName evidence="1">DUF6731 family protein</fullName>
    </submittedName>
</protein>